<dbReference type="EMBL" id="LAZR01042445">
    <property type="protein sequence ID" value="KKL09516.1"/>
    <property type="molecule type" value="Genomic_DNA"/>
</dbReference>
<proteinExistence type="predicted"/>
<evidence type="ECO:0008006" key="2">
    <source>
        <dbReference type="Google" id="ProtNLM"/>
    </source>
</evidence>
<sequence>MERVTDKNINTKEYWDTFDNDAFLEVDRKRGGNICRFSNILELIENDIDILDVGCLNGNFYDFINTNKYKIKTLVETGTFMGINARLHSENFDSVMTCEKHEDYYNDSIENLKYCDNVILVNENSPDFLNQLAYDKNISFL</sequence>
<dbReference type="AlphaFoldDB" id="A0A0F9CV31"/>
<name>A0A0F9CV31_9ZZZZ</name>
<evidence type="ECO:0000313" key="1">
    <source>
        <dbReference type="EMBL" id="KKL09516.1"/>
    </source>
</evidence>
<reference evidence="1" key="1">
    <citation type="journal article" date="2015" name="Nature">
        <title>Complex archaea that bridge the gap between prokaryotes and eukaryotes.</title>
        <authorList>
            <person name="Spang A."/>
            <person name="Saw J.H."/>
            <person name="Jorgensen S.L."/>
            <person name="Zaremba-Niedzwiedzka K."/>
            <person name="Martijn J."/>
            <person name="Lind A.E."/>
            <person name="van Eijk R."/>
            <person name="Schleper C."/>
            <person name="Guy L."/>
            <person name="Ettema T.J."/>
        </authorList>
    </citation>
    <scope>NUCLEOTIDE SEQUENCE</scope>
</reference>
<gene>
    <name evidence="1" type="ORF">LCGC14_2565060</name>
</gene>
<accession>A0A0F9CV31</accession>
<comment type="caution">
    <text evidence="1">The sequence shown here is derived from an EMBL/GenBank/DDBJ whole genome shotgun (WGS) entry which is preliminary data.</text>
</comment>
<protein>
    <recommendedName>
        <fullName evidence="2">Methyltransferase FkbM domain-containing protein</fullName>
    </recommendedName>
</protein>
<feature type="non-terminal residue" evidence="1">
    <location>
        <position position="141"/>
    </location>
</feature>
<organism evidence="1">
    <name type="scientific">marine sediment metagenome</name>
    <dbReference type="NCBI Taxonomy" id="412755"/>
    <lineage>
        <taxon>unclassified sequences</taxon>
        <taxon>metagenomes</taxon>
        <taxon>ecological metagenomes</taxon>
    </lineage>
</organism>